<organism evidence="1 2">
    <name type="scientific">Rhipicephalus microplus</name>
    <name type="common">Cattle tick</name>
    <name type="synonym">Boophilus microplus</name>
    <dbReference type="NCBI Taxonomy" id="6941"/>
    <lineage>
        <taxon>Eukaryota</taxon>
        <taxon>Metazoa</taxon>
        <taxon>Ecdysozoa</taxon>
        <taxon>Arthropoda</taxon>
        <taxon>Chelicerata</taxon>
        <taxon>Arachnida</taxon>
        <taxon>Acari</taxon>
        <taxon>Parasitiformes</taxon>
        <taxon>Ixodida</taxon>
        <taxon>Ixodoidea</taxon>
        <taxon>Ixodidae</taxon>
        <taxon>Rhipicephalinae</taxon>
        <taxon>Rhipicephalus</taxon>
        <taxon>Boophilus</taxon>
    </lineage>
</organism>
<gene>
    <name evidence="1" type="ORF">HPB51_023087</name>
</gene>
<evidence type="ECO:0000313" key="2">
    <source>
        <dbReference type="Proteomes" id="UP000821866"/>
    </source>
</evidence>
<dbReference type="Proteomes" id="UP000821866">
    <property type="component" value="Chromosome 7"/>
</dbReference>
<protein>
    <submittedName>
        <fullName evidence="1">Uncharacterized protein</fullName>
    </submittedName>
</protein>
<sequence length="278" mass="30714">MRRAQRALLRRQIPSIKRSSVGDCYGGPQTDGSRGWSEGKGGGLEFVKVWGSRDGGCCGLPYGGVSPITDSHLAHVKPRAIFLVGAVALCGADAVNSQVDIQKWLLPSSVSDVREQERLIEMRSAHYNEDGRRRLDQGGSQPFSIEISWLFNTVSKPVFGAAMRLVCGCNPYVIRTITRVVVSHKFRIYIYIYSVHSGSYAICGFGLRYAKRRQQHTITTYEIRQLGPIKPSSFSCPTFRVLGGGAKLVEYPFVVAGVRTLPTTLPVHPTALPRHFVF</sequence>
<dbReference type="AlphaFoldDB" id="A0A9J6DK33"/>
<reference evidence="1" key="1">
    <citation type="journal article" date="2020" name="Cell">
        <title>Large-Scale Comparative Analyses of Tick Genomes Elucidate Their Genetic Diversity and Vector Capacities.</title>
        <authorList>
            <consortium name="Tick Genome and Microbiome Consortium (TIGMIC)"/>
            <person name="Jia N."/>
            <person name="Wang J."/>
            <person name="Shi W."/>
            <person name="Du L."/>
            <person name="Sun Y."/>
            <person name="Zhan W."/>
            <person name="Jiang J.F."/>
            <person name="Wang Q."/>
            <person name="Zhang B."/>
            <person name="Ji P."/>
            <person name="Bell-Sakyi L."/>
            <person name="Cui X.M."/>
            <person name="Yuan T.T."/>
            <person name="Jiang B.G."/>
            <person name="Yang W.F."/>
            <person name="Lam T.T."/>
            <person name="Chang Q.C."/>
            <person name="Ding S.J."/>
            <person name="Wang X.J."/>
            <person name="Zhu J.G."/>
            <person name="Ruan X.D."/>
            <person name="Zhao L."/>
            <person name="Wei J.T."/>
            <person name="Ye R.Z."/>
            <person name="Que T.C."/>
            <person name="Du C.H."/>
            <person name="Zhou Y.H."/>
            <person name="Cheng J.X."/>
            <person name="Dai P.F."/>
            <person name="Guo W.B."/>
            <person name="Han X.H."/>
            <person name="Huang E.J."/>
            <person name="Li L.F."/>
            <person name="Wei W."/>
            <person name="Gao Y.C."/>
            <person name="Liu J.Z."/>
            <person name="Shao H.Z."/>
            <person name="Wang X."/>
            <person name="Wang C.C."/>
            <person name="Yang T.C."/>
            <person name="Huo Q.B."/>
            <person name="Li W."/>
            <person name="Chen H.Y."/>
            <person name="Chen S.E."/>
            <person name="Zhou L.G."/>
            <person name="Ni X.B."/>
            <person name="Tian J.H."/>
            <person name="Sheng Y."/>
            <person name="Liu T."/>
            <person name="Pan Y.S."/>
            <person name="Xia L.Y."/>
            <person name="Li J."/>
            <person name="Zhao F."/>
            <person name="Cao W.C."/>
        </authorList>
    </citation>
    <scope>NUCLEOTIDE SEQUENCE</scope>
    <source>
        <strain evidence="1">Rmic-2018</strain>
    </source>
</reference>
<comment type="caution">
    <text evidence="1">The sequence shown here is derived from an EMBL/GenBank/DDBJ whole genome shotgun (WGS) entry which is preliminary data.</text>
</comment>
<keyword evidence="2" id="KW-1185">Reference proteome</keyword>
<reference evidence="1" key="2">
    <citation type="submission" date="2021-09" db="EMBL/GenBank/DDBJ databases">
        <authorList>
            <person name="Jia N."/>
            <person name="Wang J."/>
            <person name="Shi W."/>
            <person name="Du L."/>
            <person name="Sun Y."/>
            <person name="Zhan W."/>
            <person name="Jiang J."/>
            <person name="Wang Q."/>
            <person name="Zhang B."/>
            <person name="Ji P."/>
            <person name="Sakyi L.B."/>
            <person name="Cui X."/>
            <person name="Yuan T."/>
            <person name="Jiang B."/>
            <person name="Yang W."/>
            <person name="Lam T.T.-Y."/>
            <person name="Chang Q."/>
            <person name="Ding S."/>
            <person name="Wang X."/>
            <person name="Zhu J."/>
            <person name="Ruan X."/>
            <person name="Zhao L."/>
            <person name="Wei J."/>
            <person name="Que T."/>
            <person name="Du C."/>
            <person name="Cheng J."/>
            <person name="Dai P."/>
            <person name="Han X."/>
            <person name="Huang E."/>
            <person name="Gao Y."/>
            <person name="Liu J."/>
            <person name="Shao H."/>
            <person name="Ye R."/>
            <person name="Li L."/>
            <person name="Wei W."/>
            <person name="Wang X."/>
            <person name="Wang C."/>
            <person name="Huo Q."/>
            <person name="Li W."/>
            <person name="Guo W."/>
            <person name="Chen H."/>
            <person name="Chen S."/>
            <person name="Zhou L."/>
            <person name="Zhou L."/>
            <person name="Ni X."/>
            <person name="Tian J."/>
            <person name="Zhou Y."/>
            <person name="Sheng Y."/>
            <person name="Liu T."/>
            <person name="Pan Y."/>
            <person name="Xia L."/>
            <person name="Li J."/>
            <person name="Zhao F."/>
            <person name="Cao W."/>
        </authorList>
    </citation>
    <scope>NUCLEOTIDE SEQUENCE</scope>
    <source>
        <strain evidence="1">Rmic-2018</strain>
        <tissue evidence="1">Larvae</tissue>
    </source>
</reference>
<evidence type="ECO:0000313" key="1">
    <source>
        <dbReference type="EMBL" id="KAH8022209.1"/>
    </source>
</evidence>
<dbReference type="EMBL" id="JABSTU010000009">
    <property type="protein sequence ID" value="KAH8022209.1"/>
    <property type="molecule type" value="Genomic_DNA"/>
</dbReference>
<name>A0A9J6DK33_RHIMP</name>
<accession>A0A9J6DK33</accession>
<proteinExistence type="predicted"/>